<keyword evidence="2" id="KW-1185">Reference proteome</keyword>
<name>A0ACC6PKY9_9ACTN</name>
<evidence type="ECO:0000313" key="2">
    <source>
        <dbReference type="Proteomes" id="UP001377168"/>
    </source>
</evidence>
<dbReference type="Proteomes" id="UP001377168">
    <property type="component" value="Unassembled WGS sequence"/>
</dbReference>
<reference evidence="1" key="1">
    <citation type="submission" date="2024-03" db="EMBL/GenBank/DDBJ databases">
        <title>Novel Streptomyces species of biotechnological and ecological value are a feature of Machair soil.</title>
        <authorList>
            <person name="Prole J.R."/>
            <person name="Goodfellow M."/>
            <person name="Allenby N."/>
            <person name="Ward A.C."/>
        </authorList>
    </citation>
    <scope>NUCLEOTIDE SEQUENCE</scope>
    <source>
        <strain evidence="1">MS2.AVA.5</strain>
    </source>
</reference>
<dbReference type="EMBL" id="JBBKAJ010000003">
    <property type="protein sequence ID" value="MEJ8632084.1"/>
    <property type="molecule type" value="Genomic_DNA"/>
</dbReference>
<proteinExistence type="predicted"/>
<accession>A0ACC6PKY9</accession>
<comment type="caution">
    <text evidence="1">The sequence shown here is derived from an EMBL/GenBank/DDBJ whole genome shotgun (WGS) entry which is preliminary data.</text>
</comment>
<organism evidence="1 2">
    <name type="scientific">Streptomyces achmelvichensis</name>
    <dbReference type="NCBI Taxonomy" id="3134111"/>
    <lineage>
        <taxon>Bacteria</taxon>
        <taxon>Bacillati</taxon>
        <taxon>Actinomycetota</taxon>
        <taxon>Actinomycetes</taxon>
        <taxon>Kitasatosporales</taxon>
        <taxon>Streptomycetaceae</taxon>
        <taxon>Streptomyces</taxon>
    </lineage>
</organism>
<sequence length="196" mass="22255">MLARDAVELGVEDLAEPVKVSVWEPAAAIGLRLDGQYRNGRAYERRDVAGDRIAFRVGFLTSATYKPGVNYRETWVWGDPRAMALRPLGDSPLESQPRPGDAVRLRRPLRSTAGYGEEVVESYRPDLPPQPVQVRVGGEWHRGNAYHRYRHADGRLSVRVIVRFDEHGWTMAYVRRYWWDPAAITEDLGNGRATPT</sequence>
<gene>
    <name evidence="1" type="ORF">WKI67_01065</name>
</gene>
<evidence type="ECO:0000313" key="1">
    <source>
        <dbReference type="EMBL" id="MEJ8632084.1"/>
    </source>
</evidence>
<protein>
    <submittedName>
        <fullName evidence="1">Uncharacterized protein</fullName>
    </submittedName>
</protein>